<protein>
    <recommendedName>
        <fullName evidence="3">Toxin-antitoxin system YwqK family antitoxin</fullName>
    </recommendedName>
</protein>
<evidence type="ECO:0000313" key="1">
    <source>
        <dbReference type="EMBL" id="MBF8149174.1"/>
    </source>
</evidence>
<evidence type="ECO:0000313" key="2">
    <source>
        <dbReference type="Proteomes" id="UP000611215"/>
    </source>
</evidence>
<dbReference type="RefSeq" id="WP_195870443.1">
    <property type="nucleotide sequence ID" value="NZ_JADOET010000002.1"/>
</dbReference>
<dbReference type="Pfam" id="PF07661">
    <property type="entry name" value="MORN_2"/>
    <property type="match status" value="2"/>
</dbReference>
<dbReference type="EMBL" id="JADOET010000002">
    <property type="protein sequence ID" value="MBF8149174.1"/>
    <property type="molecule type" value="Genomic_DNA"/>
</dbReference>
<proteinExistence type="predicted"/>
<dbReference type="PROSITE" id="PS51257">
    <property type="entry name" value="PROKAR_LIPOPROTEIN"/>
    <property type="match status" value="1"/>
</dbReference>
<dbReference type="SUPFAM" id="SSF82185">
    <property type="entry name" value="Histone H3 K4-specific methyltransferase SET7/9 N-terminal domain"/>
    <property type="match status" value="1"/>
</dbReference>
<sequence length="256" mass="29719">MKLLKLSFLIFVFLIVLGCKSSEEDKRDDAFTFIERNAYTINSYNGLAYYKLNKTQKFMDGYYVVGNKMSKWEEFEFKDGLLHGDYIVFHPNGEVSSHGQYSNGKKHGDELMYYQDGVLNSKQTFKNDVLVGSKYSYFQNGKVRSESIIEDGKAIETQNFDLLGNIVSQQFIRDSRTITQQIVEGKIYSEMVSSNYDSYETVKFYNEDGSTKIYLQKEEENGTFYILELDENGDEIVRVDVKANSDAAMKYFQYFN</sequence>
<dbReference type="Gene3D" id="2.20.110.10">
    <property type="entry name" value="Histone H3 K4-specific methyltransferase SET7/9 N-terminal domain"/>
    <property type="match status" value="1"/>
</dbReference>
<dbReference type="InterPro" id="IPR011652">
    <property type="entry name" value="MORN_2"/>
</dbReference>
<name>A0ABS0EFE1_9FLAO</name>
<comment type="caution">
    <text evidence="1">The sequence shown here is derived from an EMBL/GenBank/DDBJ whole genome shotgun (WGS) entry which is preliminary data.</text>
</comment>
<evidence type="ECO:0008006" key="3">
    <source>
        <dbReference type="Google" id="ProtNLM"/>
    </source>
</evidence>
<organism evidence="1 2">
    <name type="scientific">Winogradskyella marina</name>
    <dbReference type="NCBI Taxonomy" id="2785530"/>
    <lineage>
        <taxon>Bacteria</taxon>
        <taxon>Pseudomonadati</taxon>
        <taxon>Bacteroidota</taxon>
        <taxon>Flavobacteriia</taxon>
        <taxon>Flavobacteriales</taxon>
        <taxon>Flavobacteriaceae</taxon>
        <taxon>Winogradskyella</taxon>
    </lineage>
</organism>
<keyword evidence="2" id="KW-1185">Reference proteome</keyword>
<reference evidence="1 2" key="1">
    <citation type="submission" date="2020-11" db="EMBL/GenBank/DDBJ databases">
        <title>Winogradskyella marina sp. nov., isolated from marine sediment.</title>
        <authorList>
            <person name="Bo J."/>
            <person name="Wang S."/>
            <person name="Song X."/>
            <person name="Du Z."/>
        </authorList>
    </citation>
    <scope>NUCLEOTIDE SEQUENCE [LARGE SCALE GENOMIC DNA]</scope>
    <source>
        <strain evidence="1 2">F6397</strain>
    </source>
</reference>
<dbReference type="Proteomes" id="UP000611215">
    <property type="component" value="Unassembled WGS sequence"/>
</dbReference>
<accession>A0ABS0EFE1</accession>
<gene>
    <name evidence="1" type="ORF">ITJ86_04660</name>
</gene>